<dbReference type="Proteomes" id="UP000537718">
    <property type="component" value="Unassembled WGS sequence"/>
</dbReference>
<protein>
    <submittedName>
        <fullName evidence="1">Uncharacterized protein</fullName>
    </submittedName>
</protein>
<organism evidence="1 2">
    <name type="scientific">Pedobacter cryoconitis</name>
    <dbReference type="NCBI Taxonomy" id="188932"/>
    <lineage>
        <taxon>Bacteria</taxon>
        <taxon>Pseudomonadati</taxon>
        <taxon>Bacteroidota</taxon>
        <taxon>Sphingobacteriia</taxon>
        <taxon>Sphingobacteriales</taxon>
        <taxon>Sphingobacteriaceae</taxon>
        <taxon>Pedobacter</taxon>
    </lineage>
</organism>
<accession>A0A7W8YUQ3</accession>
<comment type="caution">
    <text evidence="1">The sequence shown here is derived from an EMBL/GenBank/DDBJ whole genome shotgun (WGS) entry which is preliminary data.</text>
</comment>
<sequence>MGYRKNLSKGLLFLFYTFSLFVNRKIGIPFIEVVLIKDVIGK</sequence>
<reference evidence="1 2" key="1">
    <citation type="submission" date="2020-08" db="EMBL/GenBank/DDBJ databases">
        <title>Genomic Encyclopedia of Type Strains, Phase IV (KMG-V): Genome sequencing to study the core and pangenomes of soil and plant-associated prokaryotes.</title>
        <authorList>
            <person name="Whitman W."/>
        </authorList>
    </citation>
    <scope>NUCLEOTIDE SEQUENCE [LARGE SCALE GENOMIC DNA]</scope>
    <source>
        <strain evidence="1 2">MP7CTX6</strain>
    </source>
</reference>
<evidence type="ECO:0000313" key="2">
    <source>
        <dbReference type="Proteomes" id="UP000537718"/>
    </source>
</evidence>
<dbReference type="EMBL" id="JACHCF010000007">
    <property type="protein sequence ID" value="MBB5622124.1"/>
    <property type="molecule type" value="Genomic_DNA"/>
</dbReference>
<dbReference type="AlphaFoldDB" id="A0A7W8YUQ3"/>
<gene>
    <name evidence="1" type="ORF">HDE69_003189</name>
</gene>
<proteinExistence type="predicted"/>
<name>A0A7W8YUQ3_9SPHI</name>
<evidence type="ECO:0000313" key="1">
    <source>
        <dbReference type="EMBL" id="MBB5622124.1"/>
    </source>
</evidence>